<name>A0A7J6HYU7_CANSA</name>
<evidence type="ECO:0000313" key="1">
    <source>
        <dbReference type="EMBL" id="KAF4400477.1"/>
    </source>
</evidence>
<proteinExistence type="predicted"/>
<dbReference type="EMBL" id="JAATIQ010000017">
    <property type="protein sequence ID" value="KAF4400477.1"/>
    <property type="molecule type" value="Genomic_DNA"/>
</dbReference>
<protein>
    <submittedName>
        <fullName evidence="1">Uncharacterized protein</fullName>
    </submittedName>
</protein>
<evidence type="ECO:0000313" key="2">
    <source>
        <dbReference type="Proteomes" id="UP000583929"/>
    </source>
</evidence>
<dbReference type="Proteomes" id="UP000583929">
    <property type="component" value="Unassembled WGS sequence"/>
</dbReference>
<keyword evidence="2" id="KW-1185">Reference proteome</keyword>
<sequence length="81" mass="9075">MVTHLSNTMFGDSLTSFHAISPLPNSFEPPKPLLPRIGTLFLHLSSKTNFSCFINLVMSTLLSSIPEHSKEKVPRRVQTHN</sequence>
<gene>
    <name evidence="1" type="ORF">G4B88_023270</name>
</gene>
<dbReference type="AlphaFoldDB" id="A0A7J6HYU7"/>
<accession>A0A7J6HYU7</accession>
<comment type="caution">
    <text evidence="1">The sequence shown here is derived from an EMBL/GenBank/DDBJ whole genome shotgun (WGS) entry which is preliminary data.</text>
</comment>
<reference evidence="1 2" key="1">
    <citation type="journal article" date="2020" name="bioRxiv">
        <title>Sequence and annotation of 42 cannabis genomes reveals extensive copy number variation in cannabinoid synthesis and pathogen resistance genes.</title>
        <authorList>
            <person name="Mckernan K.J."/>
            <person name="Helbert Y."/>
            <person name="Kane L.T."/>
            <person name="Ebling H."/>
            <person name="Zhang L."/>
            <person name="Liu B."/>
            <person name="Eaton Z."/>
            <person name="Mclaughlin S."/>
            <person name="Kingan S."/>
            <person name="Baybayan P."/>
            <person name="Concepcion G."/>
            <person name="Jordan M."/>
            <person name="Riva A."/>
            <person name="Barbazuk W."/>
            <person name="Harkins T."/>
        </authorList>
    </citation>
    <scope>NUCLEOTIDE SEQUENCE [LARGE SCALE GENOMIC DNA]</scope>
    <source>
        <strain evidence="2">cv. Jamaican Lion 4</strain>
        <tissue evidence="1">Leaf</tissue>
    </source>
</reference>
<organism evidence="1 2">
    <name type="scientific">Cannabis sativa</name>
    <name type="common">Hemp</name>
    <name type="synonym">Marijuana</name>
    <dbReference type="NCBI Taxonomy" id="3483"/>
    <lineage>
        <taxon>Eukaryota</taxon>
        <taxon>Viridiplantae</taxon>
        <taxon>Streptophyta</taxon>
        <taxon>Embryophyta</taxon>
        <taxon>Tracheophyta</taxon>
        <taxon>Spermatophyta</taxon>
        <taxon>Magnoliopsida</taxon>
        <taxon>eudicotyledons</taxon>
        <taxon>Gunneridae</taxon>
        <taxon>Pentapetalae</taxon>
        <taxon>rosids</taxon>
        <taxon>fabids</taxon>
        <taxon>Rosales</taxon>
        <taxon>Cannabaceae</taxon>
        <taxon>Cannabis</taxon>
    </lineage>
</organism>